<dbReference type="AlphaFoldDB" id="A0A9X1U4S5"/>
<comment type="caution">
    <text evidence="1">The sequence shown here is derived from an EMBL/GenBank/DDBJ whole genome shotgun (WGS) entry which is preliminary data.</text>
</comment>
<organism evidence="1 2">
    <name type="scientific">Aequorivita xiaoshiensis</name>
    <dbReference type="NCBI Taxonomy" id="2874476"/>
    <lineage>
        <taxon>Bacteria</taxon>
        <taxon>Pseudomonadati</taxon>
        <taxon>Bacteroidota</taxon>
        <taxon>Flavobacteriia</taxon>
        <taxon>Flavobacteriales</taxon>
        <taxon>Flavobacteriaceae</taxon>
        <taxon>Aequorivita</taxon>
    </lineage>
</organism>
<evidence type="ECO:0000313" key="1">
    <source>
        <dbReference type="EMBL" id="MCG2432134.1"/>
    </source>
</evidence>
<accession>A0A9X1U4S5</accession>
<dbReference type="EMBL" id="JAIRBB010000022">
    <property type="protein sequence ID" value="MCG2432134.1"/>
    <property type="molecule type" value="Genomic_DNA"/>
</dbReference>
<proteinExistence type="predicted"/>
<keyword evidence="2" id="KW-1185">Reference proteome</keyword>
<gene>
    <name evidence="1" type="ORF">K8344_13485</name>
</gene>
<name>A0A9X1U4S5_9FLAO</name>
<dbReference type="Proteomes" id="UP001139462">
    <property type="component" value="Unassembled WGS sequence"/>
</dbReference>
<evidence type="ECO:0000313" key="2">
    <source>
        <dbReference type="Proteomes" id="UP001139462"/>
    </source>
</evidence>
<protein>
    <submittedName>
        <fullName evidence="1">Uncharacterized protein</fullName>
    </submittedName>
</protein>
<reference evidence="1" key="1">
    <citation type="submission" date="2021-09" db="EMBL/GenBank/DDBJ databases">
        <title>Genome of Aequorivita sp. strain F64183.</title>
        <authorList>
            <person name="Wang Y."/>
        </authorList>
    </citation>
    <scope>NUCLEOTIDE SEQUENCE</scope>
    <source>
        <strain evidence="1">F64183</strain>
    </source>
</reference>
<dbReference type="RefSeq" id="WP_237609201.1">
    <property type="nucleotide sequence ID" value="NZ_JAIRBB010000022.1"/>
</dbReference>
<sequence>MPNKIIQKSHINRLTKNKEYNYPYHSSEIGEVEFTRNFNTGYFKELTFKKIKGGGKFGGNYICIELDDEYRISKY</sequence>